<evidence type="ECO:0000256" key="4">
    <source>
        <dbReference type="ARBA" id="ARBA00022664"/>
    </source>
</evidence>
<dbReference type="SMART" id="SM00651">
    <property type="entry name" value="Sm"/>
    <property type="match status" value="1"/>
</dbReference>
<dbReference type="STRING" id="100787.A0A0G4LDG8"/>
<keyword evidence="4" id="KW-0507">mRNA processing</keyword>
<evidence type="ECO:0000256" key="9">
    <source>
        <dbReference type="ARBA" id="ARBA00023242"/>
    </source>
</evidence>
<feature type="repeat" description="WD" evidence="12">
    <location>
        <begin position="166"/>
        <end position="209"/>
    </location>
</feature>
<dbReference type="InterPro" id="IPR036322">
    <property type="entry name" value="WD40_repeat_dom_sf"/>
</dbReference>
<dbReference type="InterPro" id="IPR047575">
    <property type="entry name" value="Sm"/>
</dbReference>
<dbReference type="SUPFAM" id="SSF50182">
    <property type="entry name" value="Sm-like ribonucleoproteins"/>
    <property type="match status" value="1"/>
</dbReference>
<dbReference type="AlphaFoldDB" id="A0A0G4LDG8"/>
<dbReference type="GO" id="GO:1990726">
    <property type="term" value="C:Lsm1-7-Pat1 complex"/>
    <property type="evidence" value="ECO:0007669"/>
    <property type="project" value="UniProtKB-ARBA"/>
</dbReference>
<sequence length="899" mass="100133">MVKSYLKYEHTKSFGVVASSTSNLVWTSKDRNGTGAGQVVVAANEEVLSWDIKKGELLSRWRDDKCTLPVTAIAQSKADKDVYAVGYEDGSIRLWDSKIATVIVNFQGHSSAITHLAFDKAGVRLASGSKDTDVIIWDLVAEVGQYKLRGHKDQITGLRFVEPEAQPDDEEDVQAMALDSDNAEGYLLTTGKDSLIKLWDLSSRHCIETHIAQSNGECWALGLSPDYNGCVTAGNDGELKVWFIDTAGLASMKGRVDAPQSVNFVQDRGTLFRQSKDRATEVVFHPKRDYFAVHGSEKSTEVWRVRSEAEVKKSLARKQKRRREKAKDGKTEDEEMGDAADAADDLSSAEASDYFVQYVIVRTGGKVRSVDWAVGSGSKSIQLVVGTTNNQLEYYSIPTKDSGKAKKEDTPDYTRSLSVDLPGHRTDVRSVSLSSDDKMLASASNGSLKIWNIKTQTCIRTFECGYALCCSFLPGDKVVVVGTKGGELELFDDRCIKYWDGDKFEQIQRLDGHHGEVWAMAVSHSGRTLVSAGHDKSIRVWDETDEQIFLEEEREKELEELYESTLTGSLERDPDAEDANGEVGAATKQTVETLMAGERIAEALELGMADLNLLKEYEQAKLTNPHAQPPQRNVIFIALGNISAETHVMSVLQRIKASALHDALLVLPFSTVPMLFTFLDLFAQRSMNMPLTCRILFFMLKTHHRQIVSSRTMRTMLDGIRANLRAALRKQKNEMGYNIAALKVVGMQLQAKSVKDYVDETWDEDNDSKVVRKRAPSITTLKAHPSSSSPYSSSPPKRQDKMLFFSFFKTLIDHEVTIELKNDIQIRGTLKSVDQYLNIKLEDISVVEELKYPHLSSVKNVFIRGSVVRYVHLPAASVDVPLLEDATRREAAAQQAKAK</sequence>
<dbReference type="PROSITE" id="PS50294">
    <property type="entry name" value="WD_REPEATS_REGION"/>
    <property type="match status" value="3"/>
</dbReference>
<dbReference type="GO" id="GO:0005688">
    <property type="term" value="C:U6 snRNP"/>
    <property type="evidence" value="ECO:0007669"/>
    <property type="project" value="UniProtKB-ARBA"/>
</dbReference>
<dbReference type="PANTHER" id="PTHR19853:SF0">
    <property type="entry name" value="WD REPEAT-CONTAINING PROTEIN 3"/>
    <property type="match status" value="1"/>
</dbReference>
<evidence type="ECO:0000256" key="11">
    <source>
        <dbReference type="ARBA" id="ARBA00038229"/>
    </source>
</evidence>
<dbReference type="InterPro" id="IPR001680">
    <property type="entry name" value="WD40_rpt"/>
</dbReference>
<dbReference type="Gene3D" id="2.130.10.10">
    <property type="entry name" value="YVTN repeat-like/Quinoprotein amine dehydrogenase"/>
    <property type="match status" value="2"/>
</dbReference>
<protein>
    <recommendedName>
        <fullName evidence="14">Sm domain-containing protein</fullName>
    </recommendedName>
</protein>
<dbReference type="InterPro" id="IPR020472">
    <property type="entry name" value="WD40_PAC1"/>
</dbReference>
<dbReference type="GO" id="GO:0034388">
    <property type="term" value="C:Pwp2p-containing subcomplex of 90S preribosome"/>
    <property type="evidence" value="ECO:0007669"/>
    <property type="project" value="TreeGrafter"/>
</dbReference>
<feature type="region of interest" description="Disordered" evidence="13">
    <location>
        <begin position="314"/>
        <end position="343"/>
    </location>
</feature>
<dbReference type="InterPro" id="IPR016654">
    <property type="entry name" value="U6_snRNA_Lsm2"/>
</dbReference>
<dbReference type="PRINTS" id="PR00320">
    <property type="entry name" value="GPROTEINBRPT"/>
</dbReference>
<evidence type="ECO:0000256" key="6">
    <source>
        <dbReference type="ARBA" id="ARBA00022737"/>
    </source>
</evidence>
<proteinExistence type="inferred from homology"/>
<dbReference type="InterPro" id="IPR051570">
    <property type="entry name" value="TBC1_cilium_biogenesis"/>
</dbReference>
<evidence type="ECO:0000256" key="5">
    <source>
        <dbReference type="ARBA" id="ARBA00022728"/>
    </source>
</evidence>
<keyword evidence="16" id="KW-1185">Reference proteome</keyword>
<feature type="domain" description="Sm" evidence="14">
    <location>
        <begin position="803"/>
        <end position="877"/>
    </location>
</feature>
<evidence type="ECO:0000313" key="16">
    <source>
        <dbReference type="Proteomes" id="UP000044602"/>
    </source>
</evidence>
<dbReference type="GO" id="GO:0006397">
    <property type="term" value="P:mRNA processing"/>
    <property type="evidence" value="ECO:0007669"/>
    <property type="project" value="UniProtKB-KW"/>
</dbReference>
<dbReference type="Pfam" id="PF00400">
    <property type="entry name" value="WD40"/>
    <property type="match status" value="2"/>
</dbReference>
<name>A0A0G4LDG8_VERLO</name>
<dbReference type="EMBL" id="CVQH01011113">
    <property type="protein sequence ID" value="CRK20051.1"/>
    <property type="molecule type" value="Genomic_DNA"/>
</dbReference>
<keyword evidence="10" id="KW-0687">Ribonucleoprotein</keyword>
<evidence type="ECO:0000259" key="14">
    <source>
        <dbReference type="PROSITE" id="PS52002"/>
    </source>
</evidence>
<dbReference type="FunFam" id="2.30.30.100:FF:000009">
    <property type="entry name" value="U6 snRNA-associated Sm-like protein LSm2"/>
    <property type="match status" value="1"/>
</dbReference>
<dbReference type="SMART" id="SM00320">
    <property type="entry name" value="WD40"/>
    <property type="match status" value="7"/>
</dbReference>
<evidence type="ECO:0000256" key="7">
    <source>
        <dbReference type="ARBA" id="ARBA00022884"/>
    </source>
</evidence>
<dbReference type="GO" id="GO:0005681">
    <property type="term" value="C:spliceosomal complex"/>
    <property type="evidence" value="ECO:0007669"/>
    <property type="project" value="UniProtKB-KW"/>
</dbReference>
<feature type="repeat" description="WD" evidence="12">
    <location>
        <begin position="106"/>
        <end position="139"/>
    </location>
</feature>
<evidence type="ECO:0000256" key="13">
    <source>
        <dbReference type="SAM" id="MobiDB-lite"/>
    </source>
</evidence>
<feature type="compositionally biased region" description="Acidic residues" evidence="13">
    <location>
        <begin position="331"/>
        <end position="343"/>
    </location>
</feature>
<dbReference type="GO" id="GO:0032040">
    <property type="term" value="C:small-subunit processome"/>
    <property type="evidence" value="ECO:0007669"/>
    <property type="project" value="TreeGrafter"/>
</dbReference>
<feature type="compositionally biased region" description="Basic residues" evidence="13">
    <location>
        <begin position="314"/>
        <end position="324"/>
    </location>
</feature>
<dbReference type="PANTHER" id="PTHR19853">
    <property type="entry name" value="WD REPEAT CONTAINING PROTEIN 3 WDR3"/>
    <property type="match status" value="1"/>
</dbReference>
<comment type="similarity">
    <text evidence="11">Belongs to the WD repeat WDR3/UTP12 family.</text>
</comment>
<dbReference type="Proteomes" id="UP000044602">
    <property type="component" value="Unassembled WGS sequence"/>
</dbReference>
<comment type="similarity">
    <text evidence="2">Belongs to the snRNP Sm proteins family.</text>
</comment>
<dbReference type="GO" id="GO:0008380">
    <property type="term" value="P:RNA splicing"/>
    <property type="evidence" value="ECO:0007669"/>
    <property type="project" value="UniProtKB-KW"/>
</dbReference>
<dbReference type="InterPro" id="IPR007148">
    <property type="entry name" value="SSU_processome_Utp12"/>
</dbReference>
<dbReference type="CDD" id="cd01725">
    <property type="entry name" value="LSm2"/>
    <property type="match status" value="1"/>
</dbReference>
<dbReference type="Pfam" id="PF25173">
    <property type="entry name" value="Beta-prop_WDR3_1st"/>
    <property type="match status" value="1"/>
</dbReference>
<organism evidence="15 16">
    <name type="scientific">Verticillium longisporum</name>
    <name type="common">Verticillium dahliae var. longisporum</name>
    <dbReference type="NCBI Taxonomy" id="100787"/>
    <lineage>
        <taxon>Eukaryota</taxon>
        <taxon>Fungi</taxon>
        <taxon>Dikarya</taxon>
        <taxon>Ascomycota</taxon>
        <taxon>Pezizomycotina</taxon>
        <taxon>Sordariomycetes</taxon>
        <taxon>Hypocreomycetidae</taxon>
        <taxon>Glomerellales</taxon>
        <taxon>Plectosphaerellaceae</taxon>
        <taxon>Verticillium</taxon>
    </lineage>
</organism>
<dbReference type="FunFam" id="2.130.10.10:FF:000178">
    <property type="entry name" value="WD repeat domain 3"/>
    <property type="match status" value="1"/>
</dbReference>
<comment type="subcellular location">
    <subcellularLocation>
        <location evidence="1">Nucleus</location>
    </subcellularLocation>
</comment>
<dbReference type="InterPro" id="IPR001163">
    <property type="entry name" value="Sm_dom_euk/arc"/>
</dbReference>
<dbReference type="GO" id="GO:0030490">
    <property type="term" value="P:maturation of SSU-rRNA"/>
    <property type="evidence" value="ECO:0007669"/>
    <property type="project" value="TreeGrafter"/>
</dbReference>
<dbReference type="Gene3D" id="2.30.30.100">
    <property type="match status" value="1"/>
</dbReference>
<dbReference type="GO" id="GO:0030515">
    <property type="term" value="F:snoRNA binding"/>
    <property type="evidence" value="ECO:0007669"/>
    <property type="project" value="TreeGrafter"/>
</dbReference>
<evidence type="ECO:0000313" key="15">
    <source>
        <dbReference type="EMBL" id="CRK20051.1"/>
    </source>
</evidence>
<dbReference type="PROSITE" id="PS50082">
    <property type="entry name" value="WD_REPEATS_2"/>
    <property type="match status" value="4"/>
</dbReference>
<dbReference type="Pfam" id="PF01423">
    <property type="entry name" value="LSM"/>
    <property type="match status" value="1"/>
</dbReference>
<accession>A0A0G4LDG8</accession>
<dbReference type="SUPFAM" id="SSF50978">
    <property type="entry name" value="WD40 repeat-like"/>
    <property type="match status" value="1"/>
</dbReference>
<evidence type="ECO:0000256" key="8">
    <source>
        <dbReference type="ARBA" id="ARBA00023187"/>
    </source>
</evidence>
<dbReference type="InterPro" id="IPR019775">
    <property type="entry name" value="WD40_repeat_CS"/>
</dbReference>
<evidence type="ECO:0000256" key="1">
    <source>
        <dbReference type="ARBA" id="ARBA00004123"/>
    </source>
</evidence>
<keyword evidence="3 12" id="KW-0853">WD repeat</keyword>
<feature type="repeat" description="WD" evidence="12">
    <location>
        <begin position="510"/>
        <end position="542"/>
    </location>
</feature>
<keyword evidence="6" id="KW-0677">Repeat</keyword>
<keyword evidence="8" id="KW-0508">mRNA splicing</keyword>
<keyword evidence="9" id="KW-0539">Nucleus</keyword>
<evidence type="ECO:0000256" key="2">
    <source>
        <dbReference type="ARBA" id="ARBA00006850"/>
    </source>
</evidence>
<dbReference type="InterPro" id="IPR015943">
    <property type="entry name" value="WD40/YVTN_repeat-like_dom_sf"/>
</dbReference>
<keyword evidence="7" id="KW-0694">RNA-binding</keyword>
<reference evidence="15 16" key="1">
    <citation type="submission" date="2015-05" db="EMBL/GenBank/DDBJ databases">
        <authorList>
            <person name="Wang D.B."/>
            <person name="Wang M."/>
        </authorList>
    </citation>
    <scope>NUCLEOTIDE SEQUENCE [LARGE SCALE GENOMIC DNA]</scope>
    <source>
        <strain evidence="15">VL1</strain>
    </source>
</reference>
<gene>
    <name evidence="15" type="ORF">BN1708_003310</name>
</gene>
<evidence type="ECO:0000256" key="12">
    <source>
        <dbReference type="PROSITE-ProRule" id="PRU00221"/>
    </source>
</evidence>
<feature type="repeat" description="WD" evidence="12">
    <location>
        <begin position="421"/>
        <end position="461"/>
    </location>
</feature>
<dbReference type="PROSITE" id="PS00678">
    <property type="entry name" value="WD_REPEATS_1"/>
    <property type="match status" value="3"/>
</dbReference>
<keyword evidence="5" id="KW-0747">Spliceosome</keyword>
<evidence type="ECO:0000256" key="3">
    <source>
        <dbReference type="ARBA" id="ARBA00022574"/>
    </source>
</evidence>
<evidence type="ECO:0000256" key="10">
    <source>
        <dbReference type="ARBA" id="ARBA00023274"/>
    </source>
</evidence>
<dbReference type="Pfam" id="PF04003">
    <property type="entry name" value="Utp12"/>
    <property type="match status" value="1"/>
</dbReference>
<dbReference type="InterPro" id="IPR010920">
    <property type="entry name" value="LSM_dom_sf"/>
</dbReference>
<dbReference type="PROSITE" id="PS52002">
    <property type="entry name" value="SM"/>
    <property type="match status" value="1"/>
</dbReference>